<proteinExistence type="predicted"/>
<name>A0A699ZYE1_HAELA</name>
<protein>
    <submittedName>
        <fullName evidence="1">Uncharacterized protein</fullName>
    </submittedName>
</protein>
<keyword evidence="2" id="KW-1185">Reference proteome</keyword>
<organism evidence="1 2">
    <name type="scientific">Haematococcus lacustris</name>
    <name type="common">Green alga</name>
    <name type="synonym">Haematococcus pluvialis</name>
    <dbReference type="NCBI Taxonomy" id="44745"/>
    <lineage>
        <taxon>Eukaryota</taxon>
        <taxon>Viridiplantae</taxon>
        <taxon>Chlorophyta</taxon>
        <taxon>core chlorophytes</taxon>
        <taxon>Chlorophyceae</taxon>
        <taxon>CS clade</taxon>
        <taxon>Chlamydomonadales</taxon>
        <taxon>Haematococcaceae</taxon>
        <taxon>Haematococcus</taxon>
    </lineage>
</organism>
<evidence type="ECO:0000313" key="1">
    <source>
        <dbReference type="EMBL" id="GFH26230.1"/>
    </source>
</evidence>
<comment type="caution">
    <text evidence="1">The sequence shown here is derived from an EMBL/GenBank/DDBJ whole genome shotgun (WGS) entry which is preliminary data.</text>
</comment>
<gene>
    <name evidence="1" type="ORF">HaLaN_24342</name>
</gene>
<reference evidence="1 2" key="1">
    <citation type="submission" date="2020-02" db="EMBL/GenBank/DDBJ databases">
        <title>Draft genome sequence of Haematococcus lacustris strain NIES-144.</title>
        <authorList>
            <person name="Morimoto D."/>
            <person name="Nakagawa S."/>
            <person name="Yoshida T."/>
            <person name="Sawayama S."/>
        </authorList>
    </citation>
    <scope>NUCLEOTIDE SEQUENCE [LARGE SCALE GENOMIC DNA]</scope>
    <source>
        <strain evidence="1 2">NIES-144</strain>
    </source>
</reference>
<dbReference type="Proteomes" id="UP000485058">
    <property type="component" value="Unassembled WGS sequence"/>
</dbReference>
<accession>A0A699ZYE1</accession>
<dbReference type="AlphaFoldDB" id="A0A699ZYE1"/>
<evidence type="ECO:0000313" key="2">
    <source>
        <dbReference type="Proteomes" id="UP000485058"/>
    </source>
</evidence>
<dbReference type="EMBL" id="BLLF01003063">
    <property type="protein sequence ID" value="GFH26230.1"/>
    <property type="molecule type" value="Genomic_DNA"/>
</dbReference>
<feature type="non-terminal residue" evidence="1">
    <location>
        <position position="1"/>
    </location>
</feature>
<sequence>MLPLLEVLPRHAQAPCFPLPLSLAVRPDLSLFPVHSLLSSHPHVPLGPSDPSLLASPQLPLLHLHIPLVHVLSQHADNMWPAMPTVRNDVQALAATSAHVHHRVLTADSCDVCCCAFWDSARSAIASHSCQAVWPPAPTNWGWRFEHLKSRWSHCVRCAIAARPAGPLSRSHSPSSWGGALQLLLALLHQAGQPLVVGLL</sequence>